<proteinExistence type="predicted"/>
<dbReference type="Gene3D" id="3.40.1350.10">
    <property type="match status" value="1"/>
</dbReference>
<dbReference type="EMBL" id="UINC01092490">
    <property type="protein sequence ID" value="SVC46115.1"/>
    <property type="molecule type" value="Genomic_DNA"/>
</dbReference>
<evidence type="ECO:0000313" key="2">
    <source>
        <dbReference type="EMBL" id="SVC46115.1"/>
    </source>
</evidence>
<reference evidence="2" key="1">
    <citation type="submission" date="2018-05" db="EMBL/GenBank/DDBJ databases">
        <authorList>
            <person name="Lanie J.A."/>
            <person name="Ng W.-L."/>
            <person name="Kazmierczak K.M."/>
            <person name="Andrzejewski T.M."/>
            <person name="Davidsen T.M."/>
            <person name="Wayne K.J."/>
            <person name="Tettelin H."/>
            <person name="Glass J.I."/>
            <person name="Rusch D."/>
            <person name="Podicherti R."/>
            <person name="Tsui H.-C.T."/>
            <person name="Winkler M.E."/>
        </authorList>
    </citation>
    <scope>NUCLEOTIDE SEQUENCE</scope>
</reference>
<organism evidence="2">
    <name type="scientific">marine metagenome</name>
    <dbReference type="NCBI Taxonomy" id="408172"/>
    <lineage>
        <taxon>unclassified sequences</taxon>
        <taxon>metagenomes</taxon>
        <taxon>ecological metagenomes</taxon>
    </lineage>
</organism>
<protein>
    <submittedName>
        <fullName evidence="2">Uncharacterized protein</fullName>
    </submittedName>
</protein>
<dbReference type="AlphaFoldDB" id="A0A382MDI1"/>
<dbReference type="GO" id="GO:0003676">
    <property type="term" value="F:nucleic acid binding"/>
    <property type="evidence" value="ECO:0007669"/>
    <property type="project" value="InterPro"/>
</dbReference>
<gene>
    <name evidence="2" type="ORF">METZ01_LOCUS298969</name>
</gene>
<feature type="compositionally biased region" description="Basic and acidic residues" evidence="1">
    <location>
        <begin position="108"/>
        <end position="123"/>
    </location>
</feature>
<accession>A0A382MDI1</accession>
<dbReference type="InterPro" id="IPR011856">
    <property type="entry name" value="tRNA_endonuc-like_dom_sf"/>
</dbReference>
<sequence length="161" mass="18780">MKNNESKPFRDLASFGKRMEYKIIAEMLLEDLDIYLPLVDDDAIDAVVKKPDGSFVEVQIKARSEGVQFGTAALFAAISHRPRKNYWFIFYSESMEKKWTLSSKEFIKESSQNKKPAKNEGKRTIWFNGKNTKTKKEHVKPQFEKYLTTSFDRIKNENPDT</sequence>
<evidence type="ECO:0000256" key="1">
    <source>
        <dbReference type="SAM" id="MobiDB-lite"/>
    </source>
</evidence>
<name>A0A382MDI1_9ZZZZ</name>
<feature type="region of interest" description="Disordered" evidence="1">
    <location>
        <begin position="108"/>
        <end position="139"/>
    </location>
</feature>